<evidence type="ECO:0000313" key="1">
    <source>
        <dbReference type="EMBL" id="PSJ15733.1"/>
    </source>
</evidence>
<name>A0A2P7NQK0_9PROT</name>
<proteinExistence type="predicted"/>
<comment type="caution">
    <text evidence="1">The sequence shown here is derived from an EMBL/GenBank/DDBJ whole genome shotgun (WGS) entry which is preliminary data.</text>
</comment>
<evidence type="ECO:0000313" key="2">
    <source>
        <dbReference type="Proteomes" id="UP000241912"/>
    </source>
</evidence>
<dbReference type="AlphaFoldDB" id="A0A2P7NQK0"/>
<sequence>MLKPIWALGESQMRYHQSLEEIFEHAQQICSLVEFHLYDRCYVMFNCIDINYYAYELFSVFFAQML</sequence>
<organism evidence="1 2">
    <name type="scientific">Nitrosomonas supralitoralis</name>
    <dbReference type="NCBI Taxonomy" id="2116706"/>
    <lineage>
        <taxon>Bacteria</taxon>
        <taxon>Pseudomonadati</taxon>
        <taxon>Pseudomonadota</taxon>
        <taxon>Betaproteobacteria</taxon>
        <taxon>Nitrosomonadales</taxon>
        <taxon>Nitrosomonadaceae</taxon>
        <taxon>Nitrosomonas</taxon>
    </lineage>
</organism>
<dbReference type="Proteomes" id="UP000241912">
    <property type="component" value="Unassembled WGS sequence"/>
</dbReference>
<gene>
    <name evidence="1" type="ORF">C7H79_17390</name>
</gene>
<keyword evidence="2" id="KW-1185">Reference proteome</keyword>
<reference evidence="1 2" key="1">
    <citation type="submission" date="2018-03" db="EMBL/GenBank/DDBJ databases">
        <title>Draft genome of Nitrosomonas supralitoralis APG5.</title>
        <authorList>
            <person name="Urakawa H."/>
            <person name="Lopez J.V."/>
        </authorList>
    </citation>
    <scope>NUCLEOTIDE SEQUENCE [LARGE SCALE GENOMIC DNA]</scope>
    <source>
        <strain evidence="1 2">APG5</strain>
    </source>
</reference>
<dbReference type="EMBL" id="PXXU01000203">
    <property type="protein sequence ID" value="PSJ15733.1"/>
    <property type="molecule type" value="Genomic_DNA"/>
</dbReference>
<accession>A0A2P7NQK0</accession>
<protein>
    <submittedName>
        <fullName evidence="1">Uncharacterized protein</fullName>
    </submittedName>
</protein>